<proteinExistence type="predicted"/>
<accession>A0A4C1UA13</accession>
<dbReference type="Proteomes" id="UP000299102">
    <property type="component" value="Unassembled WGS sequence"/>
</dbReference>
<evidence type="ECO:0000313" key="1">
    <source>
        <dbReference type="EMBL" id="GBP22950.1"/>
    </source>
</evidence>
<name>A0A4C1UA13_EUMVA</name>
<keyword evidence="2" id="KW-1185">Reference proteome</keyword>
<dbReference type="AlphaFoldDB" id="A0A4C1UA13"/>
<reference evidence="1 2" key="1">
    <citation type="journal article" date="2019" name="Commun. Biol.">
        <title>The bagworm genome reveals a unique fibroin gene that provides high tensile strength.</title>
        <authorList>
            <person name="Kono N."/>
            <person name="Nakamura H."/>
            <person name="Ohtoshi R."/>
            <person name="Tomita M."/>
            <person name="Numata K."/>
            <person name="Arakawa K."/>
        </authorList>
    </citation>
    <scope>NUCLEOTIDE SEQUENCE [LARGE SCALE GENOMIC DNA]</scope>
</reference>
<sequence length="114" mass="12990">MCRSVSDKTTEAQRKCLNRDINAPHGLYPARPAAECTSASAVKCYELLGCVQRWRRGAGVRRHLTGVTPLKSSRRVFIHEIVFRNSYPTARHHAIARLFPSGVSPSRWYARRIR</sequence>
<dbReference type="EMBL" id="BGZK01000145">
    <property type="protein sequence ID" value="GBP22950.1"/>
    <property type="molecule type" value="Genomic_DNA"/>
</dbReference>
<evidence type="ECO:0000313" key="2">
    <source>
        <dbReference type="Proteomes" id="UP000299102"/>
    </source>
</evidence>
<gene>
    <name evidence="1" type="ORF">EVAR_95350_1</name>
</gene>
<comment type="caution">
    <text evidence="1">The sequence shown here is derived from an EMBL/GenBank/DDBJ whole genome shotgun (WGS) entry which is preliminary data.</text>
</comment>
<protein>
    <submittedName>
        <fullName evidence="1">Uncharacterized protein</fullName>
    </submittedName>
</protein>
<organism evidence="1 2">
    <name type="scientific">Eumeta variegata</name>
    <name type="common">Bagworm moth</name>
    <name type="synonym">Eumeta japonica</name>
    <dbReference type="NCBI Taxonomy" id="151549"/>
    <lineage>
        <taxon>Eukaryota</taxon>
        <taxon>Metazoa</taxon>
        <taxon>Ecdysozoa</taxon>
        <taxon>Arthropoda</taxon>
        <taxon>Hexapoda</taxon>
        <taxon>Insecta</taxon>
        <taxon>Pterygota</taxon>
        <taxon>Neoptera</taxon>
        <taxon>Endopterygota</taxon>
        <taxon>Lepidoptera</taxon>
        <taxon>Glossata</taxon>
        <taxon>Ditrysia</taxon>
        <taxon>Tineoidea</taxon>
        <taxon>Psychidae</taxon>
        <taxon>Oiketicinae</taxon>
        <taxon>Eumeta</taxon>
    </lineage>
</organism>